<protein>
    <submittedName>
        <fullName evidence="1">Uncharacterized protein</fullName>
    </submittedName>
</protein>
<dbReference type="EMBL" id="CAJPWZ010003096">
    <property type="protein sequence ID" value="CAG2251636.1"/>
    <property type="molecule type" value="Genomic_DNA"/>
</dbReference>
<accession>A0A8S3V0A1</accession>
<keyword evidence="2" id="KW-1185">Reference proteome</keyword>
<dbReference type="Pfam" id="PF03269">
    <property type="entry name" value="DUF268"/>
    <property type="match status" value="1"/>
</dbReference>
<dbReference type="Proteomes" id="UP000683360">
    <property type="component" value="Unassembled WGS sequence"/>
</dbReference>
<sequence length="345" mass="39254">MQYRQRLGIVILCLGVTMLFSVFSQLSDYFTYRLVKVNSDAPDVTASSIMSTEYISSLLTSIESIRKDCGQLCDTSRTGLPGPFFDHILANVNCTSLFENKYIDNGHGLSQAPGQIPTELMDEFTMNGRIPLKKYYLNQQYLGQKDKKLLWSEKLIEDWIALAKRGQLNGNYGAIETNALRDGLQHAPNIKGGRVLVIGSEIPWVEACVLEAGAREVVTLEYAEIVSEHPRVKTILPYDFRMKFLHQKMELFDAVVTFSSVEHSGLGRYGDALNPWGDIIAISRAWCVTRAGGSLTIGVQYNFHDEFIRFNADRWYGKIRYPYLTTNWKQIYRGEGYQRVHVFTK</sequence>
<proteinExistence type="predicted"/>
<dbReference type="InterPro" id="IPR004951">
    <property type="entry name" value="DUF268_CAE_spp"/>
</dbReference>
<organism evidence="1 2">
    <name type="scientific">Mytilus edulis</name>
    <name type="common">Blue mussel</name>
    <dbReference type="NCBI Taxonomy" id="6550"/>
    <lineage>
        <taxon>Eukaryota</taxon>
        <taxon>Metazoa</taxon>
        <taxon>Spiralia</taxon>
        <taxon>Lophotrochozoa</taxon>
        <taxon>Mollusca</taxon>
        <taxon>Bivalvia</taxon>
        <taxon>Autobranchia</taxon>
        <taxon>Pteriomorphia</taxon>
        <taxon>Mytilida</taxon>
        <taxon>Mytiloidea</taxon>
        <taxon>Mytilidae</taxon>
        <taxon>Mytilinae</taxon>
        <taxon>Mytilus</taxon>
    </lineage>
</organism>
<gene>
    <name evidence="1" type="ORF">MEDL_63317</name>
</gene>
<dbReference type="AlphaFoldDB" id="A0A8S3V0A1"/>
<reference evidence="1" key="1">
    <citation type="submission" date="2021-03" db="EMBL/GenBank/DDBJ databases">
        <authorList>
            <person name="Bekaert M."/>
        </authorList>
    </citation>
    <scope>NUCLEOTIDE SEQUENCE</scope>
</reference>
<name>A0A8S3V0A1_MYTED</name>
<dbReference type="InterPro" id="IPR029063">
    <property type="entry name" value="SAM-dependent_MTases_sf"/>
</dbReference>
<dbReference type="SUPFAM" id="SSF53335">
    <property type="entry name" value="S-adenosyl-L-methionine-dependent methyltransferases"/>
    <property type="match status" value="1"/>
</dbReference>
<dbReference type="OrthoDB" id="428346at2759"/>
<comment type="caution">
    <text evidence="1">The sequence shown here is derived from an EMBL/GenBank/DDBJ whole genome shotgun (WGS) entry which is preliminary data.</text>
</comment>
<evidence type="ECO:0000313" key="2">
    <source>
        <dbReference type="Proteomes" id="UP000683360"/>
    </source>
</evidence>
<evidence type="ECO:0000313" key="1">
    <source>
        <dbReference type="EMBL" id="CAG2251636.1"/>
    </source>
</evidence>